<feature type="compositionally biased region" description="Acidic residues" evidence="1">
    <location>
        <begin position="255"/>
        <end position="264"/>
    </location>
</feature>
<feature type="region of interest" description="Disordered" evidence="1">
    <location>
        <begin position="298"/>
        <end position="336"/>
    </location>
</feature>
<organism evidence="2 3">
    <name type="scientific">Passalora fulva</name>
    <name type="common">Tomato leaf mold</name>
    <name type="synonym">Cladosporium fulvum</name>
    <dbReference type="NCBI Taxonomy" id="5499"/>
    <lineage>
        <taxon>Eukaryota</taxon>
        <taxon>Fungi</taxon>
        <taxon>Dikarya</taxon>
        <taxon>Ascomycota</taxon>
        <taxon>Pezizomycotina</taxon>
        <taxon>Dothideomycetes</taxon>
        <taxon>Dothideomycetidae</taxon>
        <taxon>Mycosphaerellales</taxon>
        <taxon>Mycosphaerellaceae</taxon>
        <taxon>Fulvia</taxon>
    </lineage>
</organism>
<dbReference type="RefSeq" id="XP_047756493.1">
    <property type="nucleotide sequence ID" value="XM_047901396.1"/>
</dbReference>
<accession>A0A9Q8L780</accession>
<feature type="region of interest" description="Disordered" evidence="1">
    <location>
        <begin position="147"/>
        <end position="275"/>
    </location>
</feature>
<evidence type="ECO:0000313" key="3">
    <source>
        <dbReference type="Proteomes" id="UP000756132"/>
    </source>
</evidence>
<protein>
    <submittedName>
        <fullName evidence="2">Uncharacterized protein</fullName>
    </submittedName>
</protein>
<sequence length="336" mass="36876">MPQIQDRYQQGIDMLAITCDDLNCSRAKASKNIKAAGNATRWARGMQERARAFQSSHQAERVQWLTQDHFRDVTDLARLNLDDPSAVTKQDALPRYQCKTPKAMNEKQEEWIRGVKEEAAFIQMDNALGRGVMKIYEELCDRIEQSTRTQASSTAQQSSKASNQNGSSDGKQTASAHDRRGGRSSGASEVINQSKQGVSGHLSPKDEDEEQGAAFDNNETTMPTTAGVQISTGTSEDHTEATNASGSAQAFDSQDFSEDDDDLPDISTQSPGTTMTAIKQLSKNSVIQTPTALAPELENFGIARDEDRQPSGHKRKSLVVSYGKTKERDKKQKISA</sequence>
<feature type="compositionally biased region" description="Low complexity" evidence="1">
    <location>
        <begin position="147"/>
        <end position="168"/>
    </location>
</feature>
<dbReference type="Proteomes" id="UP000756132">
    <property type="component" value="Chromosome 1"/>
</dbReference>
<evidence type="ECO:0000256" key="1">
    <source>
        <dbReference type="SAM" id="MobiDB-lite"/>
    </source>
</evidence>
<name>A0A9Q8L780_PASFU</name>
<dbReference type="GeneID" id="71982126"/>
<keyword evidence="3" id="KW-1185">Reference proteome</keyword>
<dbReference type="KEGG" id="ffu:CLAFUR5_02248"/>
<gene>
    <name evidence="2" type="ORF">CLAFUR5_02248</name>
</gene>
<dbReference type="AlphaFoldDB" id="A0A9Q8L780"/>
<reference evidence="2" key="1">
    <citation type="submission" date="2021-12" db="EMBL/GenBank/DDBJ databases">
        <authorList>
            <person name="Zaccaron A."/>
            <person name="Stergiopoulos I."/>
        </authorList>
    </citation>
    <scope>NUCLEOTIDE SEQUENCE</scope>
    <source>
        <strain evidence="2">Race5_Kim</strain>
    </source>
</reference>
<feature type="compositionally biased region" description="Polar residues" evidence="1">
    <location>
        <begin position="185"/>
        <end position="197"/>
    </location>
</feature>
<feature type="compositionally biased region" description="Polar residues" evidence="1">
    <location>
        <begin position="241"/>
        <end position="251"/>
    </location>
</feature>
<evidence type="ECO:0000313" key="2">
    <source>
        <dbReference type="EMBL" id="UJO12127.1"/>
    </source>
</evidence>
<proteinExistence type="predicted"/>
<feature type="compositionally biased region" description="Basic and acidic residues" evidence="1">
    <location>
        <begin position="324"/>
        <end position="336"/>
    </location>
</feature>
<reference evidence="2" key="2">
    <citation type="journal article" date="2022" name="Microb. Genom.">
        <title>A chromosome-scale genome assembly of the tomato pathogen Cladosporium fulvum reveals a compartmentalized genome architecture and the presence of a dispensable chromosome.</title>
        <authorList>
            <person name="Zaccaron A.Z."/>
            <person name="Chen L.H."/>
            <person name="Samaras A."/>
            <person name="Stergiopoulos I."/>
        </authorList>
    </citation>
    <scope>NUCLEOTIDE SEQUENCE</scope>
    <source>
        <strain evidence="2">Race5_Kim</strain>
    </source>
</reference>
<dbReference type="EMBL" id="CP090163">
    <property type="protein sequence ID" value="UJO12127.1"/>
    <property type="molecule type" value="Genomic_DNA"/>
</dbReference>
<feature type="compositionally biased region" description="Polar residues" evidence="1">
    <location>
        <begin position="217"/>
        <end position="234"/>
    </location>
</feature>